<organism evidence="1 2">
    <name type="scientific">Fusarium solani</name>
    <name type="common">Filamentous fungus</name>
    <dbReference type="NCBI Taxonomy" id="169388"/>
    <lineage>
        <taxon>Eukaryota</taxon>
        <taxon>Fungi</taxon>
        <taxon>Dikarya</taxon>
        <taxon>Ascomycota</taxon>
        <taxon>Pezizomycotina</taxon>
        <taxon>Sordariomycetes</taxon>
        <taxon>Hypocreomycetidae</taxon>
        <taxon>Hypocreales</taxon>
        <taxon>Nectriaceae</taxon>
        <taxon>Fusarium</taxon>
        <taxon>Fusarium solani species complex</taxon>
    </lineage>
</organism>
<gene>
    <name evidence="1" type="ORF">B0J15DRAFT_494430</name>
</gene>
<proteinExistence type="predicted"/>
<evidence type="ECO:0008006" key="3">
    <source>
        <dbReference type="Google" id="ProtNLM"/>
    </source>
</evidence>
<dbReference type="Gene3D" id="3.10.450.50">
    <property type="match status" value="1"/>
</dbReference>
<dbReference type="AlphaFoldDB" id="A0A9P9HJP1"/>
<dbReference type="EMBL" id="JAGTJS010000009">
    <property type="protein sequence ID" value="KAH7258815.1"/>
    <property type="molecule type" value="Genomic_DNA"/>
</dbReference>
<dbReference type="OrthoDB" id="3468019at2759"/>
<name>A0A9P9HJP1_FUSSL</name>
<reference evidence="1" key="1">
    <citation type="journal article" date="2021" name="Nat. Commun.">
        <title>Genetic determinants of endophytism in the Arabidopsis root mycobiome.</title>
        <authorList>
            <person name="Mesny F."/>
            <person name="Miyauchi S."/>
            <person name="Thiergart T."/>
            <person name="Pickel B."/>
            <person name="Atanasova L."/>
            <person name="Karlsson M."/>
            <person name="Huettel B."/>
            <person name="Barry K.W."/>
            <person name="Haridas S."/>
            <person name="Chen C."/>
            <person name="Bauer D."/>
            <person name="Andreopoulos W."/>
            <person name="Pangilinan J."/>
            <person name="LaButti K."/>
            <person name="Riley R."/>
            <person name="Lipzen A."/>
            <person name="Clum A."/>
            <person name="Drula E."/>
            <person name="Henrissat B."/>
            <person name="Kohler A."/>
            <person name="Grigoriev I.V."/>
            <person name="Martin F.M."/>
            <person name="Hacquard S."/>
        </authorList>
    </citation>
    <scope>NUCLEOTIDE SEQUENCE</scope>
    <source>
        <strain evidence="1">FSSC 5 MPI-SDFR-AT-0091</strain>
    </source>
</reference>
<protein>
    <recommendedName>
        <fullName evidence="3">SnoaL-like domain-containing protein</fullName>
    </recommendedName>
</protein>
<evidence type="ECO:0000313" key="2">
    <source>
        <dbReference type="Proteomes" id="UP000736672"/>
    </source>
</evidence>
<accession>A0A9P9HJP1</accession>
<dbReference type="Proteomes" id="UP000736672">
    <property type="component" value="Unassembled WGS sequence"/>
</dbReference>
<dbReference type="SUPFAM" id="SSF54427">
    <property type="entry name" value="NTF2-like"/>
    <property type="match status" value="1"/>
</dbReference>
<dbReference type="InterPro" id="IPR032710">
    <property type="entry name" value="NTF2-like_dom_sf"/>
</dbReference>
<evidence type="ECO:0000313" key="1">
    <source>
        <dbReference type="EMBL" id="KAH7258815.1"/>
    </source>
</evidence>
<comment type="caution">
    <text evidence="1">The sequence shown here is derived from an EMBL/GenBank/DDBJ whole genome shotgun (WGS) entry which is preliminary data.</text>
</comment>
<keyword evidence="2" id="KW-1185">Reference proteome</keyword>
<sequence>MRYPIEGAEWLSDSVGQHIKDLIETFYELADSKELDAGTRMATEVFTKDAVLITANGTFQGFSEISKSRENAWSVVESRNHRVLKVFSGNDQVPELSILGTGEMKFKNGKKINSPFACHVKLDSSDSMAGVRISLMQVFADTASISAMLVE</sequence>